<comment type="caution">
    <text evidence="2">The sequence shown here is derived from an EMBL/GenBank/DDBJ whole genome shotgun (WGS) entry which is preliminary data.</text>
</comment>
<dbReference type="AlphaFoldDB" id="A0A1E8FHP7"/>
<dbReference type="Proteomes" id="UP000176037">
    <property type="component" value="Unassembled WGS sequence"/>
</dbReference>
<dbReference type="InterPro" id="IPR057727">
    <property type="entry name" value="WCX_dom"/>
</dbReference>
<feature type="domain" description="WCX" evidence="1">
    <location>
        <begin position="247"/>
        <end position="321"/>
    </location>
</feature>
<name>A0A1E8FHP7_9ALTE</name>
<evidence type="ECO:0000313" key="2">
    <source>
        <dbReference type="EMBL" id="OFI35429.1"/>
    </source>
</evidence>
<accession>A0A1E8FHP7</accession>
<dbReference type="PROSITE" id="PS52050">
    <property type="entry name" value="WYL"/>
    <property type="match status" value="1"/>
</dbReference>
<protein>
    <recommendedName>
        <fullName evidence="1">WCX domain-containing protein</fullName>
    </recommendedName>
</protein>
<gene>
    <name evidence="2" type="ORF">BFC17_11715</name>
</gene>
<dbReference type="RefSeq" id="WP_070175173.1">
    <property type="nucleotide sequence ID" value="NZ_BMJR01000006.1"/>
</dbReference>
<dbReference type="STRING" id="1856405.BFC17_11715"/>
<evidence type="ECO:0000259" key="1">
    <source>
        <dbReference type="Pfam" id="PF25583"/>
    </source>
</evidence>
<sequence>MSAKAKDTLIRIVSMLGLIPIYPRWTTARQLHESLQAKGFNVSKRTVERDLNNISVLFELVDFDSPEGKKWSFSREATQTFLPSLSIEEALSLKMTQQHLRLFLPANVFTTLNTLFKKADDVISQQPVYHQWSKKVAVIPPGLDIKTHDITPEINQVIYSGILNNKMIEVTYGKLRSPRKIKPLGLIIRNNKLVIPCIFDGYDDIRMIVAHRIKHAQLTNYSFSEDFDLAAYVASEAPRNLIEGEDILLELKVTGVAATMLKESSIGKKQKLQPLDDKWWIFSAQLKHTFELEHWIKGHIDCIQIMQPDSLKKRILAQLQAGLALQIKSD</sequence>
<proteinExistence type="predicted"/>
<dbReference type="InterPro" id="IPR051534">
    <property type="entry name" value="CBASS_pafABC_assoc_protein"/>
</dbReference>
<dbReference type="OrthoDB" id="8595817at2"/>
<organism evidence="2 3">
    <name type="scientific">Alteromonas lipolytica</name>
    <dbReference type="NCBI Taxonomy" id="1856405"/>
    <lineage>
        <taxon>Bacteria</taxon>
        <taxon>Pseudomonadati</taxon>
        <taxon>Pseudomonadota</taxon>
        <taxon>Gammaproteobacteria</taxon>
        <taxon>Alteromonadales</taxon>
        <taxon>Alteromonadaceae</taxon>
        <taxon>Alteromonas/Salinimonas group</taxon>
        <taxon>Alteromonas</taxon>
    </lineage>
</organism>
<keyword evidence="3" id="KW-1185">Reference proteome</keyword>
<reference evidence="2 3" key="1">
    <citation type="submission" date="2016-09" db="EMBL/GenBank/DDBJ databases">
        <title>Alteromonas lipolytica, a new species isolated from sea water.</title>
        <authorList>
            <person name="Wu Y.-H."/>
            <person name="Cheng H."/>
            <person name="Xu X.-W."/>
        </authorList>
    </citation>
    <scope>NUCLEOTIDE SEQUENCE [LARGE SCALE GENOMIC DNA]</scope>
    <source>
        <strain evidence="2 3">JW12</strain>
    </source>
</reference>
<dbReference type="EMBL" id="MJIC01000009">
    <property type="protein sequence ID" value="OFI35429.1"/>
    <property type="molecule type" value="Genomic_DNA"/>
</dbReference>
<dbReference type="PANTHER" id="PTHR34580">
    <property type="match status" value="1"/>
</dbReference>
<dbReference type="Pfam" id="PF25583">
    <property type="entry name" value="WCX"/>
    <property type="match status" value="1"/>
</dbReference>
<dbReference type="PANTHER" id="PTHR34580:SF1">
    <property type="entry name" value="PROTEIN PAFC"/>
    <property type="match status" value="1"/>
</dbReference>
<evidence type="ECO:0000313" key="3">
    <source>
        <dbReference type="Proteomes" id="UP000176037"/>
    </source>
</evidence>